<protein>
    <submittedName>
        <fullName evidence="1">Uncharacterized protein</fullName>
    </submittedName>
</protein>
<organism evidence="1 2">
    <name type="scientific">Ixodes persulcatus</name>
    <name type="common">Taiga tick</name>
    <dbReference type="NCBI Taxonomy" id="34615"/>
    <lineage>
        <taxon>Eukaryota</taxon>
        <taxon>Metazoa</taxon>
        <taxon>Ecdysozoa</taxon>
        <taxon>Arthropoda</taxon>
        <taxon>Chelicerata</taxon>
        <taxon>Arachnida</taxon>
        <taxon>Acari</taxon>
        <taxon>Parasitiformes</taxon>
        <taxon>Ixodida</taxon>
        <taxon>Ixodoidea</taxon>
        <taxon>Ixodidae</taxon>
        <taxon>Ixodinae</taxon>
        <taxon>Ixodes</taxon>
    </lineage>
</organism>
<evidence type="ECO:0000313" key="2">
    <source>
        <dbReference type="Proteomes" id="UP000805193"/>
    </source>
</evidence>
<keyword evidence="2" id="KW-1185">Reference proteome</keyword>
<reference evidence="1 2" key="1">
    <citation type="journal article" date="2020" name="Cell">
        <title>Large-Scale Comparative Analyses of Tick Genomes Elucidate Their Genetic Diversity and Vector Capacities.</title>
        <authorList>
            <consortium name="Tick Genome and Microbiome Consortium (TIGMIC)"/>
            <person name="Jia N."/>
            <person name="Wang J."/>
            <person name="Shi W."/>
            <person name="Du L."/>
            <person name="Sun Y."/>
            <person name="Zhan W."/>
            <person name="Jiang J.F."/>
            <person name="Wang Q."/>
            <person name="Zhang B."/>
            <person name="Ji P."/>
            <person name="Bell-Sakyi L."/>
            <person name="Cui X.M."/>
            <person name="Yuan T.T."/>
            <person name="Jiang B.G."/>
            <person name="Yang W.F."/>
            <person name="Lam T.T."/>
            <person name="Chang Q.C."/>
            <person name="Ding S.J."/>
            <person name="Wang X.J."/>
            <person name="Zhu J.G."/>
            <person name="Ruan X.D."/>
            <person name="Zhao L."/>
            <person name="Wei J.T."/>
            <person name="Ye R.Z."/>
            <person name="Que T.C."/>
            <person name="Du C.H."/>
            <person name="Zhou Y.H."/>
            <person name="Cheng J.X."/>
            <person name="Dai P.F."/>
            <person name="Guo W.B."/>
            <person name="Han X.H."/>
            <person name="Huang E.J."/>
            <person name="Li L.F."/>
            <person name="Wei W."/>
            <person name="Gao Y.C."/>
            <person name="Liu J.Z."/>
            <person name="Shao H.Z."/>
            <person name="Wang X."/>
            <person name="Wang C.C."/>
            <person name="Yang T.C."/>
            <person name="Huo Q.B."/>
            <person name="Li W."/>
            <person name="Chen H.Y."/>
            <person name="Chen S.E."/>
            <person name="Zhou L.G."/>
            <person name="Ni X.B."/>
            <person name="Tian J.H."/>
            <person name="Sheng Y."/>
            <person name="Liu T."/>
            <person name="Pan Y.S."/>
            <person name="Xia L.Y."/>
            <person name="Li J."/>
            <person name="Zhao F."/>
            <person name="Cao W.C."/>
        </authorList>
    </citation>
    <scope>NUCLEOTIDE SEQUENCE [LARGE SCALE GENOMIC DNA]</scope>
    <source>
        <strain evidence="1">Iper-2018</strain>
    </source>
</reference>
<name>A0AC60QWH9_IXOPE</name>
<evidence type="ECO:0000313" key="1">
    <source>
        <dbReference type="EMBL" id="KAG0443555.1"/>
    </source>
</evidence>
<comment type="caution">
    <text evidence="1">The sequence shown here is derived from an EMBL/GenBank/DDBJ whole genome shotgun (WGS) entry which is preliminary data.</text>
</comment>
<gene>
    <name evidence="1" type="ORF">HPB47_014785</name>
</gene>
<dbReference type="EMBL" id="JABSTQ010003236">
    <property type="protein sequence ID" value="KAG0443555.1"/>
    <property type="molecule type" value="Genomic_DNA"/>
</dbReference>
<accession>A0AC60QWH9</accession>
<dbReference type="Proteomes" id="UP000805193">
    <property type="component" value="Unassembled WGS sequence"/>
</dbReference>
<sequence length="370" mass="42129">MVFPKTWKCQHNAENKTAGRYCTDCCASVNIKIKKVSPGTQKNDKFLVQDIPLAGVIKLNEKHNHQLKCADGLRLLRSTPEAREVFFGYFDDGLTVAEAMTLHARNLSLQDDAPQKLANAAVNPKAHSVYYWNKLWRQQQFGESSIRVLKDAILGRQRVYNAVALVDMIATVWEQYFEGRLLKHANNRVAAHYDKLRKRMPPAGDAIKQLDEHTFQAPSAERQDITYHVWKDEGLCTCRVGQSGGFCKHQALVLERFGGTFPNAPPLTPEDRLELGRLALGDRCPEPEYFGNFRDLEQPSTSQPKNQEGPPDCPQAATTSEAHSMVHQTLTFSKKVKRLGFFNHYTSRIYNWSKTHQLKDGTADIRRRQY</sequence>
<proteinExistence type="predicted"/>